<evidence type="ECO:0000256" key="1">
    <source>
        <dbReference type="ARBA" id="ARBA00023002"/>
    </source>
</evidence>
<dbReference type="PIRSF" id="PIRSF016578">
    <property type="entry name" value="HsaA"/>
    <property type="match status" value="1"/>
</dbReference>
<dbReference type="Pfam" id="PF08028">
    <property type="entry name" value="Acyl-CoA_dh_2"/>
    <property type="match status" value="1"/>
</dbReference>
<dbReference type="SUPFAM" id="SSF47203">
    <property type="entry name" value="Acyl-CoA dehydrogenase C-terminal domain-like"/>
    <property type="match status" value="1"/>
</dbReference>
<dbReference type="GO" id="GO:0016787">
    <property type="term" value="F:hydrolase activity"/>
    <property type="evidence" value="ECO:0007669"/>
    <property type="project" value="UniProtKB-KW"/>
</dbReference>
<dbReference type="Proteomes" id="UP000218944">
    <property type="component" value="Unassembled WGS sequence"/>
</dbReference>
<comment type="caution">
    <text evidence="4">The sequence shown here is derived from an EMBL/GenBank/DDBJ whole genome shotgun (WGS) entry which is preliminary data.</text>
</comment>
<feature type="domain" description="Acyl-CoA dehydrogenase/oxidase N-terminal" evidence="2">
    <location>
        <begin position="25"/>
        <end position="97"/>
    </location>
</feature>
<keyword evidence="4" id="KW-0378">Hydrolase</keyword>
<dbReference type="InterPro" id="IPR013107">
    <property type="entry name" value="Acyl-CoA_DH_C"/>
</dbReference>
<feature type="domain" description="Acyl-CoA dehydrogenase C-terminal" evidence="3">
    <location>
        <begin position="238"/>
        <end position="359"/>
    </location>
</feature>
<dbReference type="PANTHER" id="PTHR43884">
    <property type="entry name" value="ACYL-COA DEHYDROGENASE"/>
    <property type="match status" value="1"/>
</dbReference>
<reference evidence="4 5" key="1">
    <citation type="submission" date="2017-08" db="EMBL/GenBank/DDBJ databases">
        <title>Genome sequence of Streptomyces albireticuli NRRL B-1670.</title>
        <authorList>
            <person name="Graham D.E."/>
            <person name="Mahan K.M."/>
            <person name="Klingeman D.M."/>
            <person name="Hettich R.L."/>
            <person name="Parry R.J."/>
            <person name="Spain J.C."/>
        </authorList>
    </citation>
    <scope>NUCLEOTIDE SEQUENCE [LARGE SCALE GENOMIC DNA]</scope>
    <source>
        <strain evidence="4 5">NRRL B-1670</strain>
    </source>
</reference>
<dbReference type="SUPFAM" id="SSF56645">
    <property type="entry name" value="Acyl-CoA dehydrogenase NM domain-like"/>
    <property type="match status" value="1"/>
</dbReference>
<protein>
    <submittedName>
        <fullName evidence="4">Hydrolase</fullName>
    </submittedName>
</protein>
<dbReference type="AlphaFoldDB" id="A0A2A2DEG3"/>
<evidence type="ECO:0000313" key="5">
    <source>
        <dbReference type="Proteomes" id="UP000218944"/>
    </source>
</evidence>
<dbReference type="RefSeq" id="WP_095579417.1">
    <property type="nucleotide sequence ID" value="NZ_JAJQQQ010000001.1"/>
</dbReference>
<dbReference type="InterPro" id="IPR037069">
    <property type="entry name" value="AcylCoA_DH/ox_N_sf"/>
</dbReference>
<keyword evidence="5" id="KW-1185">Reference proteome</keyword>
<dbReference type="GO" id="GO:0003995">
    <property type="term" value="F:acyl-CoA dehydrogenase activity"/>
    <property type="evidence" value="ECO:0007669"/>
    <property type="project" value="TreeGrafter"/>
</dbReference>
<evidence type="ECO:0000259" key="3">
    <source>
        <dbReference type="Pfam" id="PF08028"/>
    </source>
</evidence>
<sequence length="376" mass="39201">MRTAEEITGAGAPLAARARDVTRLAAHHAADADRERRLRPEVVRAVVDAGFARHFVPRRRGGTAGTFTELVDAVTAVGEGCAAAAWVASLGSTVARMAAHLPEKGQAELWAEGPDTLLVGALMPVGRAEAVPGGWRLSGTWSFISAVDYSQWALVCATTPGDGQPRARYFAVERAAYTVLDTWFSVGMRGTGSNTLVLDGTFVPEHLSFDRDQVMEGTGSSSPAACHRVPLKAVNGLSFVVPVLGAARGMLTAWTGWAAARAGAGAAADAGFRDVLARTAGELDAAELLVRRAAAVADRGTYTGLLTARGARDCALASETLLTCVNRMFRATGTSGQAAGGPFERAWRDVNSATSHLVLRLDAAAAAYAEQVLAGE</sequence>
<accession>A0A2A2DEG3</accession>
<evidence type="ECO:0000313" key="4">
    <source>
        <dbReference type="EMBL" id="PAU49779.1"/>
    </source>
</evidence>
<name>A0A2A2DEG3_9ACTN</name>
<organism evidence="4 5">
    <name type="scientific">Streptomyces albireticuli</name>
    <dbReference type="NCBI Taxonomy" id="1940"/>
    <lineage>
        <taxon>Bacteria</taxon>
        <taxon>Bacillati</taxon>
        <taxon>Actinomycetota</taxon>
        <taxon>Actinomycetes</taxon>
        <taxon>Kitasatosporales</taxon>
        <taxon>Streptomycetaceae</taxon>
        <taxon>Streptomyces</taxon>
    </lineage>
</organism>
<dbReference type="InterPro" id="IPR046373">
    <property type="entry name" value="Acyl-CoA_Oxase/DH_mid-dom_sf"/>
</dbReference>
<dbReference type="InterPro" id="IPR036250">
    <property type="entry name" value="AcylCo_DH-like_C"/>
</dbReference>
<dbReference type="Gene3D" id="1.10.540.10">
    <property type="entry name" value="Acyl-CoA dehydrogenase/oxidase, N-terminal domain"/>
    <property type="match status" value="1"/>
</dbReference>
<dbReference type="InterPro" id="IPR009100">
    <property type="entry name" value="AcylCoA_DH/oxidase_NM_dom_sf"/>
</dbReference>
<proteinExistence type="predicted"/>
<evidence type="ECO:0000259" key="2">
    <source>
        <dbReference type="Pfam" id="PF02771"/>
    </source>
</evidence>
<dbReference type="Pfam" id="PF02771">
    <property type="entry name" value="Acyl-CoA_dh_N"/>
    <property type="match status" value="1"/>
</dbReference>
<dbReference type="EMBL" id="NSJV01000108">
    <property type="protein sequence ID" value="PAU49779.1"/>
    <property type="molecule type" value="Genomic_DNA"/>
</dbReference>
<dbReference type="Gene3D" id="2.40.110.10">
    <property type="entry name" value="Butyryl-CoA Dehydrogenase, subunit A, domain 2"/>
    <property type="match status" value="1"/>
</dbReference>
<dbReference type="GO" id="GO:0050660">
    <property type="term" value="F:flavin adenine dinucleotide binding"/>
    <property type="evidence" value="ECO:0007669"/>
    <property type="project" value="InterPro"/>
</dbReference>
<keyword evidence="1" id="KW-0560">Oxidoreductase</keyword>
<dbReference type="PANTHER" id="PTHR43884:SF12">
    <property type="entry name" value="ISOVALERYL-COA DEHYDROGENASE, MITOCHONDRIAL-RELATED"/>
    <property type="match status" value="1"/>
</dbReference>
<gene>
    <name evidence="4" type="ORF">CK936_05995</name>
</gene>
<dbReference type="Gene3D" id="1.20.140.10">
    <property type="entry name" value="Butyryl-CoA Dehydrogenase, subunit A, domain 3"/>
    <property type="match status" value="1"/>
</dbReference>
<dbReference type="InterPro" id="IPR013786">
    <property type="entry name" value="AcylCoA_DH/ox_N"/>
</dbReference>